<protein>
    <submittedName>
        <fullName evidence="1">Uncharacterized protein</fullName>
    </submittedName>
</protein>
<dbReference type="VEuPathDB" id="FungiDB:BO78DRAFT_467979"/>
<dbReference type="OrthoDB" id="10574130at2759"/>
<dbReference type="AlphaFoldDB" id="A0A319EQM4"/>
<evidence type="ECO:0000313" key="2">
    <source>
        <dbReference type="Proteomes" id="UP000248423"/>
    </source>
</evidence>
<evidence type="ECO:0000313" key="1">
    <source>
        <dbReference type="EMBL" id="PYI09168.1"/>
    </source>
</evidence>
<dbReference type="EMBL" id="KZ826329">
    <property type="protein sequence ID" value="PYI09168.1"/>
    <property type="molecule type" value="Genomic_DNA"/>
</dbReference>
<proteinExistence type="predicted"/>
<dbReference type="Proteomes" id="UP000248423">
    <property type="component" value="Unassembled WGS sequence"/>
</dbReference>
<name>A0A319EQM4_ASPSB</name>
<organism evidence="1 2">
    <name type="scientific">Aspergillus sclerotiicarbonarius (strain CBS 121057 / IBT 28362)</name>
    <dbReference type="NCBI Taxonomy" id="1448318"/>
    <lineage>
        <taxon>Eukaryota</taxon>
        <taxon>Fungi</taxon>
        <taxon>Dikarya</taxon>
        <taxon>Ascomycota</taxon>
        <taxon>Pezizomycotina</taxon>
        <taxon>Eurotiomycetes</taxon>
        <taxon>Eurotiomycetidae</taxon>
        <taxon>Eurotiales</taxon>
        <taxon>Aspergillaceae</taxon>
        <taxon>Aspergillus</taxon>
        <taxon>Aspergillus subgen. Circumdati</taxon>
    </lineage>
</organism>
<accession>A0A319EQM4</accession>
<keyword evidence="2" id="KW-1185">Reference proteome</keyword>
<sequence length="190" mass="21121">MTPDPSCATPLVTYHHNTPSHTSINIRFSSRCICHQQKLEINFVADGKRYFRSDTMELLRIVLMWVTAQASFERWTSCCAHIDVSAMESRRLPFEQAFTVTQSIAHFVSLVIGLDVTGSVPTVPFARPPTMMLACVICRTSKGMPARGPISKMAGQPRGWETAPRSGWRDLATPMLAVGSRWAGNPTRPD</sequence>
<reference evidence="1 2" key="1">
    <citation type="submission" date="2018-02" db="EMBL/GenBank/DDBJ databases">
        <title>The genomes of Aspergillus section Nigri reveals drivers in fungal speciation.</title>
        <authorList>
            <consortium name="DOE Joint Genome Institute"/>
            <person name="Vesth T.C."/>
            <person name="Nybo J."/>
            <person name="Theobald S."/>
            <person name="Brandl J."/>
            <person name="Frisvad J.C."/>
            <person name="Nielsen K.F."/>
            <person name="Lyhne E.K."/>
            <person name="Kogle M.E."/>
            <person name="Kuo A."/>
            <person name="Riley R."/>
            <person name="Clum A."/>
            <person name="Nolan M."/>
            <person name="Lipzen A."/>
            <person name="Salamov A."/>
            <person name="Henrissat B."/>
            <person name="Wiebenga A."/>
            <person name="De vries R.P."/>
            <person name="Grigoriev I.V."/>
            <person name="Mortensen U.H."/>
            <person name="Andersen M.R."/>
            <person name="Baker S.E."/>
        </authorList>
    </citation>
    <scope>NUCLEOTIDE SEQUENCE [LARGE SCALE GENOMIC DNA]</scope>
    <source>
        <strain evidence="1 2">CBS 121057</strain>
    </source>
</reference>
<gene>
    <name evidence="1" type="ORF">BO78DRAFT_467979</name>
</gene>